<evidence type="ECO:0000313" key="5">
    <source>
        <dbReference type="Proteomes" id="UP000282312"/>
    </source>
</evidence>
<dbReference type="InterPro" id="IPR013786">
    <property type="entry name" value="AcylCoA_DH/ox_N"/>
</dbReference>
<reference evidence="4 5" key="1">
    <citation type="submission" date="2018-05" db="EMBL/GenBank/DDBJ databases">
        <title>Micromonospora from Atacama Desert.</title>
        <authorList>
            <person name="Carro L."/>
            <person name="Goodfellow M."/>
            <person name="Klenk H.-P."/>
        </authorList>
    </citation>
    <scope>NUCLEOTIDE SEQUENCE [LARGE SCALE GENOMIC DNA]</scope>
    <source>
        <strain evidence="4 5">LB39</strain>
    </source>
</reference>
<evidence type="ECO:0000313" key="4">
    <source>
        <dbReference type="EMBL" id="RQX01407.1"/>
    </source>
</evidence>
<dbReference type="SUPFAM" id="SSF56645">
    <property type="entry name" value="Acyl-CoA dehydrogenase NM domain-like"/>
    <property type="match status" value="1"/>
</dbReference>
<evidence type="ECO:0000259" key="3">
    <source>
        <dbReference type="Pfam" id="PF08028"/>
    </source>
</evidence>
<dbReference type="Gene3D" id="2.40.110.10">
    <property type="entry name" value="Butyryl-CoA Dehydrogenase, subunit A, domain 2"/>
    <property type="match status" value="1"/>
</dbReference>
<gene>
    <name evidence="4" type="ORF">DLJ59_18470</name>
</gene>
<dbReference type="Pfam" id="PF02771">
    <property type="entry name" value="Acyl-CoA_dh_N"/>
    <property type="match status" value="1"/>
</dbReference>
<dbReference type="GO" id="GO:0016627">
    <property type="term" value="F:oxidoreductase activity, acting on the CH-CH group of donors"/>
    <property type="evidence" value="ECO:0007669"/>
    <property type="project" value="InterPro"/>
</dbReference>
<dbReference type="InterPro" id="IPR036250">
    <property type="entry name" value="AcylCo_DH-like_C"/>
</dbReference>
<feature type="domain" description="Acyl-CoA dehydrogenase/oxidase N-terminal" evidence="2">
    <location>
        <begin position="35"/>
        <end position="106"/>
    </location>
</feature>
<dbReference type="EMBL" id="QGSZ01000224">
    <property type="protein sequence ID" value="RQX01407.1"/>
    <property type="molecule type" value="Genomic_DNA"/>
</dbReference>
<keyword evidence="5" id="KW-1185">Reference proteome</keyword>
<dbReference type="InterPro" id="IPR013107">
    <property type="entry name" value="Acyl-CoA_DH_C"/>
</dbReference>
<protein>
    <submittedName>
        <fullName evidence="4">Acyl-CoA dehydrogenase</fullName>
    </submittedName>
</protein>
<dbReference type="Proteomes" id="UP000282312">
    <property type="component" value="Unassembled WGS sequence"/>
</dbReference>
<dbReference type="OrthoDB" id="3404950at2"/>
<dbReference type="GO" id="GO:0050660">
    <property type="term" value="F:flavin adenine dinucleotide binding"/>
    <property type="evidence" value="ECO:0007669"/>
    <property type="project" value="InterPro"/>
</dbReference>
<dbReference type="InterPro" id="IPR009100">
    <property type="entry name" value="AcylCoA_DH/oxidase_NM_dom_sf"/>
</dbReference>
<dbReference type="Gene3D" id="1.20.140.10">
    <property type="entry name" value="Butyryl-CoA Dehydrogenase, subunit A, domain 3"/>
    <property type="match status" value="1"/>
</dbReference>
<evidence type="ECO:0000256" key="1">
    <source>
        <dbReference type="ARBA" id="ARBA00023002"/>
    </source>
</evidence>
<dbReference type="Pfam" id="PF08028">
    <property type="entry name" value="Acyl-CoA_dh_2"/>
    <property type="match status" value="1"/>
</dbReference>
<dbReference type="SUPFAM" id="SSF47203">
    <property type="entry name" value="Acyl-CoA dehydrogenase C-terminal domain-like"/>
    <property type="match status" value="1"/>
</dbReference>
<keyword evidence="1" id="KW-0560">Oxidoreductase</keyword>
<sequence length="411" mass="44793">MTANMKTAEHDLPTPPEPGLTPDQVIARAEAMVPELVKRQGEAEERGFYAEDIHERFVRNGFYRILVPRRYGGYEFDVETFLRVAMTLVRGCASTGWMYSLGASHALMAATLFDERAQAELFSGGDFICPSTAVPSGSAVPAAGGGWTVNGTWSYCSGAPYGTHFMAHALMPADNGYPPETLLFVAPQDQWVRLDDWGQLMGLRGSGSHSITMKNSHIPDHLAQPGVRIVDHDATSGTPGRTLHGNPEYGGTQHAFISLLNCSMAVGMARGALDTYEDLLRDRTTLVPPVVPRYQDPDYQMWYSEAVGMIGTAEGALLSAIQQWHRTAAQGPAAATRESDLRLSAVCRHAANLCWEAMSKYIIPTAGSSALRQGERLERVWRDMSTLRTHAGLSILLPTVALRELAKSLAS</sequence>
<dbReference type="RefSeq" id="WP_124773879.1">
    <property type="nucleotide sequence ID" value="NZ_JBEZFR010000025.1"/>
</dbReference>
<comment type="caution">
    <text evidence="4">The sequence shown here is derived from an EMBL/GenBank/DDBJ whole genome shotgun (WGS) entry which is preliminary data.</text>
</comment>
<dbReference type="InterPro" id="IPR046373">
    <property type="entry name" value="Acyl-CoA_Oxase/DH_mid-dom_sf"/>
</dbReference>
<dbReference type="InterPro" id="IPR037069">
    <property type="entry name" value="AcylCoA_DH/ox_N_sf"/>
</dbReference>
<dbReference type="Gene3D" id="1.10.540.10">
    <property type="entry name" value="Acyl-CoA dehydrogenase/oxidase, N-terminal domain"/>
    <property type="match status" value="1"/>
</dbReference>
<dbReference type="PIRSF" id="PIRSF016578">
    <property type="entry name" value="HsaA"/>
    <property type="match status" value="1"/>
</dbReference>
<name>A0A3N9X4L9_9ACTN</name>
<accession>A0A3N9X4L9</accession>
<organism evidence="4 5">
    <name type="scientific">Micromonospora inaquosa</name>
    <dbReference type="NCBI Taxonomy" id="2203716"/>
    <lineage>
        <taxon>Bacteria</taxon>
        <taxon>Bacillati</taxon>
        <taxon>Actinomycetota</taxon>
        <taxon>Actinomycetes</taxon>
        <taxon>Micromonosporales</taxon>
        <taxon>Micromonosporaceae</taxon>
        <taxon>Micromonospora</taxon>
    </lineage>
</organism>
<feature type="domain" description="Acyl-CoA dehydrogenase C-terminal" evidence="3">
    <location>
        <begin position="261"/>
        <end position="394"/>
    </location>
</feature>
<dbReference type="AlphaFoldDB" id="A0A3N9X4L9"/>
<proteinExistence type="predicted"/>
<evidence type="ECO:0000259" key="2">
    <source>
        <dbReference type="Pfam" id="PF02771"/>
    </source>
</evidence>